<dbReference type="EMBL" id="MF403008">
    <property type="protein sequence ID" value="AUZ95105.1"/>
    <property type="molecule type" value="Genomic_DNA"/>
</dbReference>
<evidence type="ECO:0000313" key="1">
    <source>
        <dbReference type="EMBL" id="AUZ95105.1"/>
    </source>
</evidence>
<sequence length="83" mass="9802">MVSYDWISYDEKSPWVFVYTANLASDLIVSTNISDFLPIVIDNNYITKESYIKIYKDGIEGIIYSTYQNRWVGFDQLRVLLYL</sequence>
<name>A0A2L0V002_9CAUD</name>
<organism evidence="1 2">
    <name type="scientific">Agrobacterium phage Atu_ph07</name>
    <dbReference type="NCBI Taxonomy" id="2024264"/>
    <lineage>
        <taxon>Viruses</taxon>
        <taxon>Duplodnaviria</taxon>
        <taxon>Heunggongvirae</taxon>
        <taxon>Uroviricota</taxon>
        <taxon>Caudoviricetes</taxon>
        <taxon>Polybotosvirus</taxon>
        <taxon>Polybotosvirus Atuph07</taxon>
    </lineage>
</organism>
<dbReference type="KEGG" id="vg:40088349"/>
<keyword evidence="2" id="KW-1185">Reference proteome</keyword>
<evidence type="ECO:0000313" key="2">
    <source>
        <dbReference type="Proteomes" id="UP000223025"/>
    </source>
</evidence>
<protein>
    <submittedName>
        <fullName evidence="1">Uncharacterized protein</fullName>
    </submittedName>
</protein>
<reference evidence="1 2" key="1">
    <citation type="submission" date="2017-06" db="EMBL/GenBank/DDBJ databases">
        <authorList>
            <person name="Kim H.J."/>
            <person name="Triplett B.A."/>
        </authorList>
    </citation>
    <scope>NUCLEOTIDE SEQUENCE [LARGE SCALE GENOMIC DNA]</scope>
</reference>
<proteinExistence type="predicted"/>
<dbReference type="GeneID" id="40088349"/>
<dbReference type="Proteomes" id="UP000223025">
    <property type="component" value="Segment"/>
</dbReference>
<accession>A0A2L0V002</accession>
<dbReference type="RefSeq" id="YP_009612011.1">
    <property type="nucleotide sequence ID" value="NC_042013.1"/>
</dbReference>